<feature type="coiled-coil region" evidence="1">
    <location>
        <begin position="40"/>
        <end position="93"/>
    </location>
</feature>
<evidence type="ECO:0000256" key="1">
    <source>
        <dbReference type="SAM" id="Coils"/>
    </source>
</evidence>
<dbReference type="InterPro" id="IPR028945">
    <property type="entry name" value="Get1"/>
</dbReference>
<dbReference type="AlphaFoldDB" id="A0A7S1SXD0"/>
<reference evidence="2" key="1">
    <citation type="submission" date="2021-01" db="EMBL/GenBank/DDBJ databases">
        <authorList>
            <person name="Corre E."/>
            <person name="Pelletier E."/>
            <person name="Niang G."/>
            <person name="Scheremetjew M."/>
            <person name="Finn R."/>
            <person name="Kale V."/>
            <person name="Holt S."/>
            <person name="Cochrane G."/>
            <person name="Meng A."/>
            <person name="Brown T."/>
            <person name="Cohen L."/>
        </authorList>
    </citation>
    <scope>NUCLEOTIDE SEQUENCE</scope>
    <source>
        <strain evidence="2">PLY429</strain>
    </source>
</reference>
<organism evidence="2">
    <name type="scientific">Tetraselmis chuii</name>
    <dbReference type="NCBI Taxonomy" id="63592"/>
    <lineage>
        <taxon>Eukaryota</taxon>
        <taxon>Viridiplantae</taxon>
        <taxon>Chlorophyta</taxon>
        <taxon>core chlorophytes</taxon>
        <taxon>Chlorodendrophyceae</taxon>
        <taxon>Chlorodendrales</taxon>
        <taxon>Chlorodendraceae</taxon>
        <taxon>Tetraselmis</taxon>
    </lineage>
</organism>
<dbReference type="Pfam" id="PF04420">
    <property type="entry name" value="CHD5"/>
    <property type="match status" value="1"/>
</dbReference>
<protein>
    <recommendedName>
        <fullName evidence="3">Tryptophan-rich basic protein</fullName>
    </recommendedName>
</protein>
<proteinExistence type="predicted"/>
<name>A0A7S1SXD0_9CHLO</name>
<keyword evidence="1" id="KW-0175">Coiled coil</keyword>
<evidence type="ECO:0000313" key="2">
    <source>
        <dbReference type="EMBL" id="CAD9211671.1"/>
    </source>
</evidence>
<sequence length="179" mass="19452">MDAALSEVATFLASTPPAVALSLAVLMLCLAEELGPGRQRRRMEERTRGLRAEIGSLRQQAAALNTPATFAKCAKLERQAIAREKEVERFQGQLDAAVGALSYVGVLRMLKTLLWVGTSFWFWNRPLLYLPPTTLAPLGAALASPHYALWRGTGAVCALPFLSISYSACSSGIRRLVAY</sequence>
<accession>A0A7S1SXD0</accession>
<dbReference type="GO" id="GO:0071816">
    <property type="term" value="P:tail-anchored membrane protein insertion into ER membrane"/>
    <property type="evidence" value="ECO:0007669"/>
    <property type="project" value="InterPro"/>
</dbReference>
<gene>
    <name evidence="2" type="ORF">TCHU04912_LOCUS13910</name>
</gene>
<dbReference type="EMBL" id="HBGG01026956">
    <property type="protein sequence ID" value="CAD9211671.1"/>
    <property type="molecule type" value="Transcribed_RNA"/>
</dbReference>
<evidence type="ECO:0008006" key="3">
    <source>
        <dbReference type="Google" id="ProtNLM"/>
    </source>
</evidence>